<gene>
    <name evidence="1" type="ORF">EVAR_57764_1</name>
</gene>
<dbReference type="Proteomes" id="UP000299102">
    <property type="component" value="Unassembled WGS sequence"/>
</dbReference>
<reference evidence="1 2" key="1">
    <citation type="journal article" date="2019" name="Commun. Biol.">
        <title>The bagworm genome reveals a unique fibroin gene that provides high tensile strength.</title>
        <authorList>
            <person name="Kono N."/>
            <person name="Nakamura H."/>
            <person name="Ohtoshi R."/>
            <person name="Tomita M."/>
            <person name="Numata K."/>
            <person name="Arakawa K."/>
        </authorList>
    </citation>
    <scope>NUCLEOTIDE SEQUENCE [LARGE SCALE GENOMIC DNA]</scope>
</reference>
<evidence type="ECO:0000313" key="1">
    <source>
        <dbReference type="EMBL" id="GBP70997.1"/>
    </source>
</evidence>
<sequence length="98" mass="11020">MIILDEMINSVFYVWNRSHWESLEVVYLNKACPDLSRGTRARAPGDLELLSVPEDTCIAREFLLRLVPGSPIVSGEDKFPYQEIGTSRLNCGDNVGHP</sequence>
<organism evidence="1 2">
    <name type="scientific">Eumeta variegata</name>
    <name type="common">Bagworm moth</name>
    <name type="synonym">Eumeta japonica</name>
    <dbReference type="NCBI Taxonomy" id="151549"/>
    <lineage>
        <taxon>Eukaryota</taxon>
        <taxon>Metazoa</taxon>
        <taxon>Ecdysozoa</taxon>
        <taxon>Arthropoda</taxon>
        <taxon>Hexapoda</taxon>
        <taxon>Insecta</taxon>
        <taxon>Pterygota</taxon>
        <taxon>Neoptera</taxon>
        <taxon>Endopterygota</taxon>
        <taxon>Lepidoptera</taxon>
        <taxon>Glossata</taxon>
        <taxon>Ditrysia</taxon>
        <taxon>Tineoidea</taxon>
        <taxon>Psychidae</taxon>
        <taxon>Oiketicinae</taxon>
        <taxon>Eumeta</taxon>
    </lineage>
</organism>
<accession>A0A4C1Y906</accession>
<protein>
    <submittedName>
        <fullName evidence="1">Uncharacterized protein</fullName>
    </submittedName>
</protein>
<evidence type="ECO:0000313" key="2">
    <source>
        <dbReference type="Proteomes" id="UP000299102"/>
    </source>
</evidence>
<keyword evidence="2" id="KW-1185">Reference proteome</keyword>
<proteinExistence type="predicted"/>
<dbReference type="EMBL" id="BGZK01001094">
    <property type="protein sequence ID" value="GBP70997.1"/>
    <property type="molecule type" value="Genomic_DNA"/>
</dbReference>
<name>A0A4C1Y906_EUMVA</name>
<comment type="caution">
    <text evidence="1">The sequence shown here is derived from an EMBL/GenBank/DDBJ whole genome shotgun (WGS) entry which is preliminary data.</text>
</comment>
<dbReference type="AlphaFoldDB" id="A0A4C1Y906"/>